<dbReference type="GeneID" id="109466212"/>
<keyword evidence="1" id="KW-1133">Transmembrane helix</keyword>
<feature type="transmembrane region" description="Helical" evidence="1">
    <location>
        <begin position="12"/>
        <end position="30"/>
    </location>
</feature>
<feature type="transmembrane region" description="Helical" evidence="1">
    <location>
        <begin position="263"/>
        <end position="288"/>
    </location>
</feature>
<keyword evidence="2" id="KW-1185">Reference proteome</keyword>
<reference evidence="3" key="1">
    <citation type="submission" date="2025-08" db="UniProtKB">
        <authorList>
            <consortium name="RefSeq"/>
        </authorList>
    </citation>
    <scope>IDENTIFICATION</scope>
    <source>
        <tissue evidence="3">Gonad</tissue>
    </source>
</reference>
<dbReference type="AlphaFoldDB" id="A0A6P4Y4V9"/>
<keyword evidence="1" id="KW-0472">Membrane</keyword>
<dbReference type="Proteomes" id="UP000515135">
    <property type="component" value="Unplaced"/>
</dbReference>
<dbReference type="CDD" id="cd22190">
    <property type="entry name" value="PGAP4"/>
    <property type="match status" value="1"/>
</dbReference>
<accession>A0A6P4Y4V9</accession>
<feature type="transmembrane region" description="Helical" evidence="1">
    <location>
        <begin position="300"/>
        <end position="318"/>
    </location>
</feature>
<dbReference type="GO" id="GO:0016757">
    <property type="term" value="F:glycosyltransferase activity"/>
    <property type="evidence" value="ECO:0007669"/>
    <property type="project" value="InterPro"/>
</dbReference>
<proteinExistence type="predicted"/>
<dbReference type="RefSeq" id="XP_019619438.1">
    <property type="nucleotide sequence ID" value="XM_019763879.1"/>
</dbReference>
<evidence type="ECO:0000313" key="2">
    <source>
        <dbReference type="Proteomes" id="UP000515135"/>
    </source>
</evidence>
<organism evidence="2 3">
    <name type="scientific">Branchiostoma belcheri</name>
    <name type="common">Amphioxus</name>
    <dbReference type="NCBI Taxonomy" id="7741"/>
    <lineage>
        <taxon>Eukaryota</taxon>
        <taxon>Metazoa</taxon>
        <taxon>Chordata</taxon>
        <taxon>Cephalochordata</taxon>
        <taxon>Leptocardii</taxon>
        <taxon>Amphioxiformes</taxon>
        <taxon>Branchiostomatidae</taxon>
        <taxon>Branchiostoma</taxon>
    </lineage>
</organism>
<dbReference type="GO" id="GO:0006506">
    <property type="term" value="P:GPI anchor biosynthetic process"/>
    <property type="evidence" value="ECO:0007669"/>
    <property type="project" value="InterPro"/>
</dbReference>
<dbReference type="KEGG" id="bbel:109466212"/>
<dbReference type="PANTHER" id="PTHR31410">
    <property type="entry name" value="TRANSMEMBRANE PROTEIN 246"/>
    <property type="match status" value="1"/>
</dbReference>
<gene>
    <name evidence="3" type="primary">LOC109466212</name>
</gene>
<dbReference type="PANTHER" id="PTHR31410:SF1">
    <property type="entry name" value="POST-GPI ATTACHMENT TO PROTEINS FACTOR 4"/>
    <property type="match status" value="1"/>
</dbReference>
<name>A0A6P4Y4V9_BRABE</name>
<protein>
    <submittedName>
        <fullName evidence="3">Transmembrane protein 246-like</fullName>
    </submittedName>
</protein>
<keyword evidence="1" id="KW-0812">Transmembrane</keyword>
<dbReference type="OrthoDB" id="2016523at2759"/>
<dbReference type="GO" id="GO:0000139">
    <property type="term" value="C:Golgi membrane"/>
    <property type="evidence" value="ECO:0007669"/>
    <property type="project" value="InterPro"/>
</dbReference>
<sequence>MARRCCLFRRPMWDVLVLYIVMFCVVLPLLCHRLNYSIYYTQTLHMGRTDPFAYAMKVNNDRKKLAQTALLSRAPGTNLSHITLKSGSKVKLAIGFVAVSRQVKMRDGSTYNPGYLLQSVEAILRENPPRETRLVVCDVDSDPTSNPDVAFLSSFVSVRSKYLKGKTAPPLALGNTFKKEREDYMYCLNQTLSFDPDFVLILEDDALATPGVLDIIDYIIRTKIENTYRGFGMVKNNYTKTFFKLFTPTYMQNDFHTTKPKRIFVHILDLVGTGIVGGAFLTFVHTIFFNKVPKRSHSTLYCFFVASVVCCILAALATSRVHLMEWRRISKHFYVMFEADNCCTPAILYRKDTAVDFLKYLQTTRHNPSPIDGDMNHLVVNHGYKRFAVEPNLFSHIGMYSSIHKKINRNFFMDGMNTGIRQMPYTESAI</sequence>
<evidence type="ECO:0000256" key="1">
    <source>
        <dbReference type="SAM" id="Phobius"/>
    </source>
</evidence>
<evidence type="ECO:0000313" key="3">
    <source>
        <dbReference type="RefSeq" id="XP_019619438.1"/>
    </source>
</evidence>
<dbReference type="InterPro" id="IPR029675">
    <property type="entry name" value="PGAP4"/>
</dbReference>